<proteinExistence type="predicted"/>
<reference evidence="2 3" key="2">
    <citation type="journal article" date="2014" name="BMC Genomics">
        <title>An improved genome release (version Mt4.0) for the model legume Medicago truncatula.</title>
        <authorList>
            <person name="Tang H."/>
            <person name="Krishnakumar V."/>
            <person name="Bidwell S."/>
            <person name="Rosen B."/>
            <person name="Chan A."/>
            <person name="Zhou S."/>
            <person name="Gentzbittel L."/>
            <person name="Childs K.L."/>
            <person name="Yandell M."/>
            <person name="Gundlach H."/>
            <person name="Mayer K.F."/>
            <person name="Schwartz D.C."/>
            <person name="Town C.D."/>
        </authorList>
    </citation>
    <scope>GENOME REANNOTATION</scope>
    <source>
        <strain evidence="3">cv. Jemalong A17</strain>
    </source>
</reference>
<evidence type="ECO:0000313" key="4">
    <source>
        <dbReference type="Proteomes" id="UP000002051"/>
    </source>
</evidence>
<dbReference type="Proteomes" id="UP000002051">
    <property type="component" value="Chromosome 8"/>
</dbReference>
<dbReference type="EnsemblPlants" id="AET03438">
    <property type="protein sequence ID" value="AET03438"/>
    <property type="gene ID" value="MTR_8g070610"/>
</dbReference>
<organism evidence="2 4">
    <name type="scientific">Medicago truncatula</name>
    <name type="common">Barrel medic</name>
    <name type="synonym">Medicago tribuloides</name>
    <dbReference type="NCBI Taxonomy" id="3880"/>
    <lineage>
        <taxon>Eukaryota</taxon>
        <taxon>Viridiplantae</taxon>
        <taxon>Streptophyta</taxon>
        <taxon>Embryophyta</taxon>
        <taxon>Tracheophyta</taxon>
        <taxon>Spermatophyta</taxon>
        <taxon>Magnoliopsida</taxon>
        <taxon>eudicotyledons</taxon>
        <taxon>Gunneridae</taxon>
        <taxon>Pentapetalae</taxon>
        <taxon>rosids</taxon>
        <taxon>fabids</taxon>
        <taxon>Fabales</taxon>
        <taxon>Fabaceae</taxon>
        <taxon>Papilionoideae</taxon>
        <taxon>50 kb inversion clade</taxon>
        <taxon>NPAAA clade</taxon>
        <taxon>Hologalegina</taxon>
        <taxon>IRL clade</taxon>
        <taxon>Trifolieae</taxon>
        <taxon>Medicago</taxon>
    </lineage>
</organism>
<reference evidence="2 3" key="1">
    <citation type="journal article" date="2011" name="Nature">
        <title>The Medicago genome provides insight into the evolution of rhizobial symbioses.</title>
        <authorList>
            <person name="Young N.D."/>
            <person name="Debelle F."/>
            <person name="Oldroyd G.E."/>
            <person name="Geurts R."/>
            <person name="Cannon S.B."/>
            <person name="Udvardi M.K."/>
            <person name="Benedito V.A."/>
            <person name="Mayer K.F."/>
            <person name="Gouzy J."/>
            <person name="Schoof H."/>
            <person name="Van de Peer Y."/>
            <person name="Proost S."/>
            <person name="Cook D.R."/>
            <person name="Meyers B.C."/>
            <person name="Spannagl M."/>
            <person name="Cheung F."/>
            <person name="De Mita S."/>
            <person name="Krishnakumar V."/>
            <person name="Gundlach H."/>
            <person name="Zhou S."/>
            <person name="Mudge J."/>
            <person name="Bharti A.K."/>
            <person name="Murray J.D."/>
            <person name="Naoumkina M.A."/>
            <person name="Rosen B."/>
            <person name="Silverstein K.A."/>
            <person name="Tang H."/>
            <person name="Rombauts S."/>
            <person name="Zhao P.X."/>
            <person name="Zhou P."/>
            <person name="Barbe V."/>
            <person name="Bardou P."/>
            <person name="Bechner M."/>
            <person name="Bellec A."/>
            <person name="Berger A."/>
            <person name="Berges H."/>
            <person name="Bidwell S."/>
            <person name="Bisseling T."/>
            <person name="Choisne N."/>
            <person name="Couloux A."/>
            <person name="Denny R."/>
            <person name="Deshpande S."/>
            <person name="Dai X."/>
            <person name="Doyle J.J."/>
            <person name="Dudez A.M."/>
            <person name="Farmer A.D."/>
            <person name="Fouteau S."/>
            <person name="Franken C."/>
            <person name="Gibelin C."/>
            <person name="Gish J."/>
            <person name="Goldstein S."/>
            <person name="Gonzalez A.J."/>
            <person name="Green P.J."/>
            <person name="Hallab A."/>
            <person name="Hartog M."/>
            <person name="Hua A."/>
            <person name="Humphray S.J."/>
            <person name="Jeong D.H."/>
            <person name="Jing Y."/>
            <person name="Jocker A."/>
            <person name="Kenton S.M."/>
            <person name="Kim D.J."/>
            <person name="Klee K."/>
            <person name="Lai H."/>
            <person name="Lang C."/>
            <person name="Lin S."/>
            <person name="Macmil S.L."/>
            <person name="Magdelenat G."/>
            <person name="Matthews L."/>
            <person name="McCorrison J."/>
            <person name="Monaghan E.L."/>
            <person name="Mun J.H."/>
            <person name="Najar F.Z."/>
            <person name="Nicholson C."/>
            <person name="Noirot C."/>
            <person name="O'Bleness M."/>
            <person name="Paule C.R."/>
            <person name="Poulain J."/>
            <person name="Prion F."/>
            <person name="Qin B."/>
            <person name="Qu C."/>
            <person name="Retzel E.F."/>
            <person name="Riddle C."/>
            <person name="Sallet E."/>
            <person name="Samain S."/>
            <person name="Samson N."/>
            <person name="Sanders I."/>
            <person name="Saurat O."/>
            <person name="Scarpelli C."/>
            <person name="Schiex T."/>
            <person name="Segurens B."/>
            <person name="Severin A.J."/>
            <person name="Sherrier D.J."/>
            <person name="Shi R."/>
            <person name="Sims S."/>
            <person name="Singer S.R."/>
            <person name="Sinharoy S."/>
            <person name="Sterck L."/>
            <person name="Viollet A."/>
            <person name="Wang B.B."/>
            <person name="Wang K."/>
            <person name="Wang M."/>
            <person name="Wang X."/>
            <person name="Warfsmann J."/>
            <person name="Weissenbach J."/>
            <person name="White D.D."/>
            <person name="White J.D."/>
            <person name="Wiley G.B."/>
            <person name="Wincker P."/>
            <person name="Xing Y."/>
            <person name="Yang L."/>
            <person name="Yao Z."/>
            <person name="Ying F."/>
            <person name="Zhai J."/>
            <person name="Zhou L."/>
            <person name="Zuber A."/>
            <person name="Denarie J."/>
            <person name="Dixon R.A."/>
            <person name="May G.D."/>
            <person name="Schwartz D.C."/>
            <person name="Rogers J."/>
            <person name="Quetier F."/>
            <person name="Town C.D."/>
            <person name="Roe B.A."/>
        </authorList>
    </citation>
    <scope>NUCLEOTIDE SEQUENCE [LARGE SCALE GENOMIC DNA]</scope>
    <source>
        <strain evidence="2">A17</strain>
        <strain evidence="3">cv. Jemalong A17</strain>
    </source>
</reference>
<dbReference type="PaxDb" id="3880-AET03438"/>
<dbReference type="EMBL" id="CM001224">
    <property type="protein sequence ID" value="AET03438.1"/>
    <property type="molecule type" value="Genomic_DNA"/>
</dbReference>
<evidence type="ECO:0000259" key="1">
    <source>
        <dbReference type="Pfam" id="PF13456"/>
    </source>
</evidence>
<evidence type="ECO:0000313" key="3">
    <source>
        <dbReference type="EnsemblPlants" id="AET03438"/>
    </source>
</evidence>
<dbReference type="AlphaFoldDB" id="G7L721"/>
<dbReference type="CDD" id="cd06222">
    <property type="entry name" value="RNase_H_like"/>
    <property type="match status" value="1"/>
</dbReference>
<gene>
    <name evidence="2" type="ordered locus">MTR_8g070610</name>
</gene>
<dbReference type="GO" id="GO:0003676">
    <property type="term" value="F:nucleic acid binding"/>
    <property type="evidence" value="ECO:0007669"/>
    <property type="project" value="InterPro"/>
</dbReference>
<evidence type="ECO:0000313" key="2">
    <source>
        <dbReference type="EMBL" id="AET03438.1"/>
    </source>
</evidence>
<accession>G7L721</accession>
<dbReference type="InterPro" id="IPR044730">
    <property type="entry name" value="RNase_H-like_dom_plant"/>
</dbReference>
<reference evidence="3" key="3">
    <citation type="submission" date="2015-04" db="UniProtKB">
        <authorList>
            <consortium name="EnsemblPlants"/>
        </authorList>
    </citation>
    <scope>IDENTIFICATION</scope>
    <source>
        <strain evidence="3">cv. Jemalong A17</strain>
    </source>
</reference>
<dbReference type="InterPro" id="IPR002156">
    <property type="entry name" value="RNaseH_domain"/>
</dbReference>
<dbReference type="Pfam" id="PF13456">
    <property type="entry name" value="RVT_3"/>
    <property type="match status" value="1"/>
</dbReference>
<feature type="domain" description="RNase H type-1" evidence="1">
    <location>
        <begin position="40"/>
        <end position="92"/>
    </location>
</feature>
<protein>
    <recommendedName>
        <fullName evidence="1">RNase H type-1 domain-containing protein</fullName>
    </recommendedName>
</protein>
<sequence length="96" mass="10825">MQDNFLANMLSGRTFGAKCYIKPYQEVSWQRGNHITWILNVDGSALTNLSLAGFCGLIRRHDGSFIFRFHMSVGLFNILHAEIQALCVGIKLYSEA</sequence>
<dbReference type="GO" id="GO:0004523">
    <property type="term" value="F:RNA-DNA hybrid ribonuclease activity"/>
    <property type="evidence" value="ECO:0007669"/>
    <property type="project" value="InterPro"/>
</dbReference>
<name>G7L721_MEDTR</name>
<keyword evidence="4" id="KW-1185">Reference proteome</keyword>
<dbReference type="HOGENOM" id="CLU_2362968_0_0_1"/>